<dbReference type="RefSeq" id="WP_304559776.1">
    <property type="nucleotide sequence ID" value="NZ_JAUQSZ010000002.1"/>
</dbReference>
<comment type="caution">
    <text evidence="1">The sequence shown here is derived from an EMBL/GenBank/DDBJ whole genome shotgun (WGS) entry which is preliminary data.</text>
</comment>
<sequence>MRFTDVYILRLGAGITLPSACGGFALTTQPPAVLPVTAFEQGPTFRFVLTPQVWAIGGEIGIGFDGRDGDPSVTGVEVALAKTTGAGAYRFTITQPNAAGTGLDYARLASVAAPVGGVNRQYACLLGIPTTAADLAAAQAGAFPRTVLMATAYLRDGATSRTYTLEHSIVSATLDQTTRRVAITIRLVGTPSGGGTDTDLGRLAATAPLDPATGNFTAALASSDRVVTGTISGRFFGPGAVEIGAVLDGAVADAPGVAGYSFAGVAFGIR</sequence>
<evidence type="ECO:0000313" key="1">
    <source>
        <dbReference type="EMBL" id="MDO7841307.1"/>
    </source>
</evidence>
<proteinExistence type="predicted"/>
<reference evidence="1" key="1">
    <citation type="submission" date="2023-07" db="EMBL/GenBank/DDBJ databases">
        <authorList>
            <person name="Kim M.K."/>
        </authorList>
    </citation>
    <scope>NUCLEOTIDE SEQUENCE</scope>
    <source>
        <strain evidence="1">CA1-15</strain>
    </source>
</reference>
<organism evidence="1 2">
    <name type="scientific">Sphingomonas immobilis</name>
    <dbReference type="NCBI Taxonomy" id="3063997"/>
    <lineage>
        <taxon>Bacteria</taxon>
        <taxon>Pseudomonadati</taxon>
        <taxon>Pseudomonadota</taxon>
        <taxon>Alphaproteobacteria</taxon>
        <taxon>Sphingomonadales</taxon>
        <taxon>Sphingomonadaceae</taxon>
        <taxon>Sphingomonas</taxon>
    </lineage>
</organism>
<dbReference type="EMBL" id="JAUQSZ010000002">
    <property type="protein sequence ID" value="MDO7841307.1"/>
    <property type="molecule type" value="Genomic_DNA"/>
</dbReference>
<accession>A0ABT8ZVR6</accession>
<protein>
    <submittedName>
        <fullName evidence="1">Uncharacterized protein</fullName>
    </submittedName>
</protein>
<dbReference type="Gene3D" id="2.40.160.90">
    <property type="match status" value="1"/>
</dbReference>
<gene>
    <name evidence="1" type="ORF">Q5H94_03135</name>
</gene>
<evidence type="ECO:0000313" key="2">
    <source>
        <dbReference type="Proteomes" id="UP001176468"/>
    </source>
</evidence>
<keyword evidence="2" id="KW-1185">Reference proteome</keyword>
<dbReference type="Proteomes" id="UP001176468">
    <property type="component" value="Unassembled WGS sequence"/>
</dbReference>
<name>A0ABT8ZVR6_9SPHN</name>